<keyword evidence="6 19" id="KW-0808">Transferase</keyword>
<dbReference type="InterPro" id="IPR055152">
    <property type="entry name" value="Transketolase-like_C_2"/>
</dbReference>
<feature type="binding site" evidence="15">
    <location>
        <position position="187"/>
    </location>
    <ligand>
        <name>Mg(2+)</name>
        <dbReference type="ChEBI" id="CHEBI:18420"/>
    </ligand>
</feature>
<dbReference type="InterPro" id="IPR005475">
    <property type="entry name" value="Transketolase-like_Pyr-bd"/>
</dbReference>
<feature type="binding site" evidence="14">
    <location>
        <position position="86"/>
    </location>
    <ligand>
        <name>thiamine diphosphate</name>
        <dbReference type="ChEBI" id="CHEBI:58937"/>
    </ligand>
</feature>
<evidence type="ECO:0000256" key="12">
    <source>
        <dbReference type="PIRSR" id="PIRSR605478-1"/>
    </source>
</evidence>
<dbReference type="InterPro" id="IPR033247">
    <property type="entry name" value="Transketolase_fam"/>
</dbReference>
<evidence type="ECO:0000256" key="15">
    <source>
        <dbReference type="PIRSR" id="PIRSR605478-4"/>
    </source>
</evidence>
<feature type="binding site" evidence="13">
    <location>
        <position position="416"/>
    </location>
    <ligand>
        <name>substrate</name>
    </ligand>
</feature>
<evidence type="ECO:0000313" key="20">
    <source>
        <dbReference type="Proteomes" id="UP000029448"/>
    </source>
</evidence>
<dbReference type="GO" id="GO:0046872">
    <property type="term" value="F:metal ion binding"/>
    <property type="evidence" value="ECO:0007669"/>
    <property type="project" value="UniProtKB-KW"/>
</dbReference>
<dbReference type="Pfam" id="PF22613">
    <property type="entry name" value="Transketolase_C_1"/>
    <property type="match status" value="1"/>
</dbReference>
<comment type="subunit">
    <text evidence="4">Homodimer.</text>
</comment>
<feature type="active site" description="Proton donor" evidence="12">
    <location>
        <position position="447"/>
    </location>
</feature>
<evidence type="ECO:0000256" key="10">
    <source>
        <dbReference type="ARBA" id="ARBA00049473"/>
    </source>
</evidence>
<feature type="binding site" evidence="13">
    <location>
        <position position="293"/>
    </location>
    <ligand>
        <name>substrate</name>
    </ligand>
</feature>
<feature type="binding site" evidence="13">
    <location>
        <position position="389"/>
    </location>
    <ligand>
        <name>substrate</name>
    </ligand>
</feature>
<feature type="binding site" evidence="13">
    <location>
        <position position="508"/>
    </location>
    <ligand>
        <name>substrate</name>
    </ligand>
</feature>
<dbReference type="Proteomes" id="UP000029448">
    <property type="component" value="Unassembled WGS sequence"/>
</dbReference>
<feature type="binding site" evidence="15">
    <location>
        <position position="217"/>
    </location>
    <ligand>
        <name>Mg(2+)</name>
        <dbReference type="ChEBI" id="CHEBI:18420"/>
    </ligand>
</feature>
<evidence type="ECO:0000256" key="7">
    <source>
        <dbReference type="ARBA" id="ARBA00022723"/>
    </source>
</evidence>
<comment type="caution">
    <text evidence="19">The sequence shown here is derived from an EMBL/GenBank/DDBJ whole genome shotgun (WGS) entry which is preliminary data.</text>
</comment>
<evidence type="ECO:0000256" key="1">
    <source>
        <dbReference type="ARBA" id="ARBA00001913"/>
    </source>
</evidence>
<keyword evidence="9 14" id="KW-0786">Thiamine pyrophosphate</keyword>
<evidence type="ECO:0000256" key="13">
    <source>
        <dbReference type="PIRSR" id="PIRSR605478-2"/>
    </source>
</evidence>
<comment type="catalytic activity">
    <reaction evidence="10">
        <text>D-sedoheptulose 7-phosphate + D-glyceraldehyde 3-phosphate = aldehydo-D-ribose 5-phosphate + D-xylulose 5-phosphate</text>
        <dbReference type="Rhea" id="RHEA:10508"/>
        <dbReference type="ChEBI" id="CHEBI:57483"/>
        <dbReference type="ChEBI" id="CHEBI:57737"/>
        <dbReference type="ChEBI" id="CHEBI:58273"/>
        <dbReference type="ChEBI" id="CHEBI:59776"/>
        <dbReference type="EC" id="2.2.1.1"/>
    </reaction>
</comment>
<dbReference type="Pfam" id="PF02779">
    <property type="entry name" value="Transket_pyr"/>
    <property type="match status" value="1"/>
</dbReference>
<dbReference type="Gene3D" id="3.40.50.970">
    <property type="match status" value="2"/>
</dbReference>
<evidence type="ECO:0000256" key="14">
    <source>
        <dbReference type="PIRSR" id="PIRSR605478-3"/>
    </source>
</evidence>
<feature type="binding site" evidence="14">
    <location>
        <position position="293"/>
    </location>
    <ligand>
        <name>thiamine diphosphate</name>
        <dbReference type="ChEBI" id="CHEBI:58937"/>
    </ligand>
</feature>
<feature type="binding site" evidence="14">
    <location>
        <begin position="146"/>
        <end position="148"/>
    </location>
    <ligand>
        <name>thiamine diphosphate</name>
        <dbReference type="ChEBI" id="CHEBI:58937"/>
    </ligand>
</feature>
<evidence type="ECO:0000256" key="11">
    <source>
        <dbReference type="NCBIfam" id="TIGR00232"/>
    </source>
</evidence>
<feature type="binding site" evidence="13">
    <location>
        <position position="496"/>
    </location>
    <ligand>
        <name>substrate</name>
    </ligand>
</feature>
<evidence type="ECO:0000256" key="6">
    <source>
        <dbReference type="ARBA" id="ARBA00022679"/>
    </source>
</evidence>
<evidence type="ECO:0000256" key="8">
    <source>
        <dbReference type="ARBA" id="ARBA00022842"/>
    </source>
</evidence>
<dbReference type="InterPro" id="IPR009014">
    <property type="entry name" value="Transketo_C/PFOR_II"/>
</dbReference>
<feature type="site" description="Important for catalytic activity" evidence="16">
    <location>
        <position position="293"/>
    </location>
</feature>
<dbReference type="PANTHER" id="PTHR43522:SF2">
    <property type="entry name" value="TRANSKETOLASE 1-RELATED"/>
    <property type="match status" value="1"/>
</dbReference>
<dbReference type="PATRIC" id="fig|104102.7.peg.513"/>
<evidence type="ECO:0000313" key="19">
    <source>
        <dbReference type="EMBL" id="KGB25321.1"/>
    </source>
</evidence>
<evidence type="ECO:0000256" key="9">
    <source>
        <dbReference type="ARBA" id="ARBA00023052"/>
    </source>
</evidence>
<dbReference type="AlphaFoldDB" id="A0A094ZT83"/>
<dbReference type="InterPro" id="IPR005478">
    <property type="entry name" value="Transketolase_bac-like"/>
</dbReference>
<evidence type="ECO:0000256" key="2">
    <source>
        <dbReference type="ARBA" id="ARBA00001941"/>
    </source>
</evidence>
<dbReference type="EC" id="2.2.1.1" evidence="5 11"/>
<organism evidence="19 20">
    <name type="scientific">Acetobacter tropicalis</name>
    <dbReference type="NCBI Taxonomy" id="104102"/>
    <lineage>
        <taxon>Bacteria</taxon>
        <taxon>Pseudomonadati</taxon>
        <taxon>Pseudomonadota</taxon>
        <taxon>Alphaproteobacteria</taxon>
        <taxon>Acetobacterales</taxon>
        <taxon>Acetobacteraceae</taxon>
        <taxon>Acetobacter</taxon>
    </lineage>
</organism>
<feature type="site" description="Important for catalytic activity" evidence="16">
    <location>
        <position position="46"/>
    </location>
</feature>
<protein>
    <recommendedName>
        <fullName evidence="5 11">Transketolase</fullName>
        <ecNumber evidence="5 11">2.2.1.1</ecNumber>
    </recommendedName>
</protein>
<dbReference type="STRING" id="104102.AtDm6_0516"/>
<evidence type="ECO:0000256" key="17">
    <source>
        <dbReference type="SAM" id="MobiDB-lite"/>
    </source>
</evidence>
<dbReference type="SUPFAM" id="SSF52518">
    <property type="entry name" value="Thiamin diphosphate-binding fold (THDP-binding)"/>
    <property type="match status" value="2"/>
</dbReference>
<dbReference type="InterPro" id="IPR029061">
    <property type="entry name" value="THDP-binding"/>
</dbReference>
<dbReference type="EMBL" id="JOKM01000018">
    <property type="protein sequence ID" value="KGB25321.1"/>
    <property type="molecule type" value="Genomic_DNA"/>
</dbReference>
<feature type="binding site" evidence="14">
    <location>
        <position position="217"/>
    </location>
    <ligand>
        <name>thiamine diphosphate</name>
        <dbReference type="ChEBI" id="CHEBI:58937"/>
    </ligand>
</feature>
<dbReference type="GeneID" id="89479220"/>
<keyword evidence="8 15" id="KW-0460">Magnesium</keyword>
<dbReference type="Pfam" id="PF00456">
    <property type="entry name" value="Transketolase_N"/>
    <property type="match status" value="1"/>
</dbReference>
<dbReference type="GO" id="GO:0009052">
    <property type="term" value="P:pentose-phosphate shunt, non-oxidative branch"/>
    <property type="evidence" value="ECO:0007669"/>
    <property type="project" value="UniProtKB-ARBA"/>
</dbReference>
<evidence type="ECO:0000259" key="18">
    <source>
        <dbReference type="SMART" id="SM00861"/>
    </source>
</evidence>
<gene>
    <name evidence="19" type="ORF">AtDm6_0516</name>
</gene>
<name>A0A094ZT83_9PROT</name>
<dbReference type="GO" id="GO:0004802">
    <property type="term" value="F:transketolase activity"/>
    <property type="evidence" value="ECO:0007669"/>
    <property type="project" value="UniProtKB-UniRule"/>
</dbReference>
<feature type="binding site" evidence="14">
    <location>
        <position position="188"/>
    </location>
    <ligand>
        <name>thiamine diphosphate</name>
        <dbReference type="ChEBI" id="CHEBI:58937"/>
    </ligand>
</feature>
<keyword evidence="7 15" id="KW-0479">Metal-binding</keyword>
<comment type="cofactor">
    <cofactor evidence="14">
        <name>thiamine diphosphate</name>
        <dbReference type="ChEBI" id="CHEBI:58937"/>
    </cofactor>
    <text evidence="14">Binds 1 thiamine pyrophosphate per subunit. During the reaction, the substrate forms a covalent intermediate with the cofactor.</text>
</comment>
<accession>A0A094ZT83</accession>
<comment type="similarity">
    <text evidence="3">Belongs to the transketolase family.</text>
</comment>
<dbReference type="SMART" id="SM00861">
    <property type="entry name" value="Transket_pyr"/>
    <property type="match status" value="1"/>
</dbReference>
<dbReference type="FunFam" id="3.40.50.970:FF:000003">
    <property type="entry name" value="Transketolase"/>
    <property type="match status" value="1"/>
</dbReference>
<comment type="cofactor">
    <cofactor evidence="2">
        <name>Co(2+)</name>
        <dbReference type="ChEBI" id="CHEBI:48828"/>
    </cofactor>
</comment>
<feature type="region of interest" description="Disordered" evidence="17">
    <location>
        <begin position="128"/>
        <end position="148"/>
    </location>
</feature>
<feature type="binding site" evidence="15">
    <location>
        <position position="219"/>
    </location>
    <ligand>
        <name>Mg(2+)</name>
        <dbReference type="ChEBI" id="CHEBI:18420"/>
    </ligand>
</feature>
<evidence type="ECO:0000256" key="3">
    <source>
        <dbReference type="ARBA" id="ARBA00007131"/>
    </source>
</evidence>
<dbReference type="CDD" id="cd02012">
    <property type="entry name" value="TPP_TK"/>
    <property type="match status" value="1"/>
</dbReference>
<dbReference type="NCBIfam" id="TIGR00232">
    <property type="entry name" value="tktlase_bact"/>
    <property type="match status" value="1"/>
</dbReference>
<evidence type="ECO:0000256" key="16">
    <source>
        <dbReference type="PIRSR" id="PIRSR605478-5"/>
    </source>
</evidence>
<dbReference type="GO" id="GO:0005829">
    <property type="term" value="C:cytosol"/>
    <property type="evidence" value="ECO:0007669"/>
    <property type="project" value="TreeGrafter"/>
</dbReference>
<dbReference type="CDD" id="cd07033">
    <property type="entry name" value="TPP_PYR_DXS_TK_like"/>
    <property type="match status" value="1"/>
</dbReference>
<evidence type="ECO:0000256" key="5">
    <source>
        <dbReference type="ARBA" id="ARBA00013152"/>
    </source>
</evidence>
<feature type="domain" description="Transketolase-like pyrimidine-binding" evidence="18">
    <location>
        <begin position="386"/>
        <end position="560"/>
    </location>
</feature>
<proteinExistence type="inferred from homology"/>
<feature type="binding site" evidence="13">
    <location>
        <position position="46"/>
    </location>
    <ligand>
        <name>substrate</name>
    </ligand>
</feature>
<dbReference type="InterPro" id="IPR005474">
    <property type="entry name" value="Transketolase_N"/>
</dbReference>
<dbReference type="FunFam" id="3.40.50.920:FF:000003">
    <property type="entry name" value="Transketolase"/>
    <property type="match status" value="1"/>
</dbReference>
<feature type="binding site" evidence="13">
    <location>
        <position position="555"/>
    </location>
    <ligand>
        <name>substrate</name>
    </ligand>
</feature>
<dbReference type="FunFam" id="3.40.50.970:FF:000004">
    <property type="entry name" value="Transketolase"/>
    <property type="match status" value="1"/>
</dbReference>
<feature type="binding site" evidence="14">
    <location>
        <position position="472"/>
    </location>
    <ligand>
        <name>thiamine diphosphate</name>
        <dbReference type="ChEBI" id="CHEBI:58937"/>
    </ligand>
</feature>
<keyword evidence="20" id="KW-1185">Reference proteome</keyword>
<comment type="cofactor">
    <cofactor evidence="15">
        <name>Mg(2+)</name>
        <dbReference type="ChEBI" id="CHEBI:18420"/>
    </cofactor>
    <text evidence="15">Binds 1 Mg(2+) ion per subunit. Can also utilize other divalent metal cations, such as Ca(2+), Mn(2+) and Co(2+).</text>
</comment>
<evidence type="ECO:0000256" key="4">
    <source>
        <dbReference type="ARBA" id="ARBA00011738"/>
    </source>
</evidence>
<sequence length="700" mass="75207">MRALFPTPLRAPDGAEAGGTASLDNLCINTIRTLSMDAVQKANSGHPGTAMALAPVAYTLWQDVLNYDPADPLWPNRDRFVLSIGHASMLIYSLIYLAGVRQVKQGKVTNAPALTVEDLEQFRQLDSKTPGHPEYGHTTGVETTTGPLGQGCGNSVGMAMAEKWLAARYNKPGFELFNHHVYTLCGDGDMMEGISSEAASTAGHLKLGNLIWMYDANRISIEGSTDIALTENVGERFAAYGWQVLELKDANDTAALKDLLAKAKAETTRPTFILVHSVIAWGAPHKAGTAAAHGEPLGAEEIRETKKAYGWPEDKSFYVPDGVLPHMQQGLGTRGATARAAWEKLFAAYRKDYPELAAELDGIFSGTLPEGWDADIPTYEASEKGIASRASSGEVLNAVAGRLPWLLGGSADLAPSTKTLLKGEQSFQPKEWNGSYAGRNLHFGVREHAMGAIVNGMALYGLRPFCAGFLIFSDYMKAPIRLASLMQQPVTYVFTHDSIGVGEDGPTHQPIEQLVQLRATPGMTTIRPGDANEVAEAWRFLIAKQDGPVALALSRQNLPTLDRSRYAPASGVAKGAYVLADSKETPKVILIASGSELSLAVSAYETLSKDGIPARVVSMPSWELFEAQPQSYRDSVLLPSITGRVAIEAASPIGWDRYTGFSGEIIAMHGFGASAPAGKLMAKFGFTPEAVLDAARRQAR</sequence>
<reference evidence="19 20" key="1">
    <citation type="submission" date="2014-06" db="EMBL/GenBank/DDBJ databases">
        <title>Functional and comparative genomic analyses of the Drosophila gut microbiota identify candidate symbiosis factors.</title>
        <authorList>
            <person name="Newell P.D."/>
            <person name="Chaston J.M."/>
            <person name="Douglas A.E."/>
        </authorList>
    </citation>
    <scope>NUCLEOTIDE SEQUENCE [LARGE SCALE GENOMIC DNA]</scope>
    <source>
        <strain evidence="19 20">DmCS_006</strain>
    </source>
</reference>
<dbReference type="Gene3D" id="3.40.50.920">
    <property type="match status" value="1"/>
</dbReference>
<feature type="binding site" evidence="13">
    <location>
        <position position="504"/>
    </location>
    <ligand>
        <name>substrate</name>
    </ligand>
</feature>
<dbReference type="PANTHER" id="PTHR43522">
    <property type="entry name" value="TRANSKETOLASE"/>
    <property type="match status" value="1"/>
</dbReference>
<dbReference type="RefSeq" id="WP_035377856.1">
    <property type="nucleotide sequence ID" value="NZ_JACAOJ010000008.1"/>
</dbReference>
<dbReference type="SUPFAM" id="SSF52922">
    <property type="entry name" value="TK C-terminal domain-like"/>
    <property type="match status" value="1"/>
</dbReference>
<comment type="cofactor">
    <cofactor evidence="1">
        <name>Ca(2+)</name>
        <dbReference type="ChEBI" id="CHEBI:29108"/>
    </cofactor>
</comment>